<dbReference type="EMBL" id="JACCFP010000001">
    <property type="protein sequence ID" value="NYJ01469.1"/>
    <property type="molecule type" value="Genomic_DNA"/>
</dbReference>
<evidence type="ECO:0000313" key="2">
    <source>
        <dbReference type="Proteomes" id="UP000530424"/>
    </source>
</evidence>
<proteinExistence type="predicted"/>
<dbReference type="Proteomes" id="UP000530424">
    <property type="component" value="Unassembled WGS sequence"/>
</dbReference>
<protein>
    <submittedName>
        <fullName evidence="1">Uncharacterized protein</fullName>
    </submittedName>
</protein>
<accession>A0A853C282</accession>
<comment type="caution">
    <text evidence="1">The sequence shown here is derived from an EMBL/GenBank/DDBJ whole genome shotgun (WGS) entry which is preliminary data.</text>
</comment>
<gene>
    <name evidence="1" type="ORF">HNR19_002167</name>
</gene>
<keyword evidence="2" id="KW-1185">Reference proteome</keyword>
<dbReference type="RefSeq" id="WP_179667951.1">
    <property type="nucleotide sequence ID" value="NZ_JACCFP010000001.1"/>
</dbReference>
<name>A0A853C282_9ACTN</name>
<organism evidence="1 2">
    <name type="scientific">Nocardioides thalensis</name>
    <dbReference type="NCBI Taxonomy" id="1914755"/>
    <lineage>
        <taxon>Bacteria</taxon>
        <taxon>Bacillati</taxon>
        <taxon>Actinomycetota</taxon>
        <taxon>Actinomycetes</taxon>
        <taxon>Propionibacteriales</taxon>
        <taxon>Nocardioidaceae</taxon>
        <taxon>Nocardioides</taxon>
    </lineage>
</organism>
<reference evidence="1 2" key="1">
    <citation type="submission" date="2020-07" db="EMBL/GenBank/DDBJ databases">
        <title>Sequencing the genomes of 1000 actinobacteria strains.</title>
        <authorList>
            <person name="Klenk H.-P."/>
        </authorList>
    </citation>
    <scope>NUCLEOTIDE SEQUENCE [LARGE SCALE GENOMIC DNA]</scope>
    <source>
        <strain evidence="1 2">DSM 103833</strain>
    </source>
</reference>
<dbReference type="AlphaFoldDB" id="A0A853C282"/>
<sequence>MSSICPHITEPRHPLGPSIGRLLETNPEAVSDRQLLCYVRYLDLAIDERKAALVVRMVRLQCRPGIAGVIDDVLGSSANRTALALVFERMFD</sequence>
<evidence type="ECO:0000313" key="1">
    <source>
        <dbReference type="EMBL" id="NYJ01469.1"/>
    </source>
</evidence>